<keyword evidence="2" id="KW-1185">Reference proteome</keyword>
<evidence type="ECO:0000313" key="1">
    <source>
        <dbReference type="EMBL" id="VDO40926.1"/>
    </source>
</evidence>
<evidence type="ECO:0000313" key="3">
    <source>
        <dbReference type="WBParaSite" id="OFLC_0000474401-mRNA-1"/>
    </source>
</evidence>
<reference evidence="1 2" key="2">
    <citation type="submission" date="2018-11" db="EMBL/GenBank/DDBJ databases">
        <authorList>
            <consortium name="Pathogen Informatics"/>
        </authorList>
    </citation>
    <scope>NUCLEOTIDE SEQUENCE [LARGE SCALE GENOMIC DNA]</scope>
</reference>
<dbReference type="Proteomes" id="UP000267606">
    <property type="component" value="Unassembled WGS sequence"/>
</dbReference>
<name>A0A183HB83_9BILA</name>
<proteinExistence type="predicted"/>
<accession>A0A183HB83</accession>
<protein>
    <submittedName>
        <fullName evidence="3">Ovule protein</fullName>
    </submittedName>
</protein>
<dbReference type="EMBL" id="UZAJ01003761">
    <property type="protein sequence ID" value="VDO40926.1"/>
    <property type="molecule type" value="Genomic_DNA"/>
</dbReference>
<dbReference type="WBParaSite" id="OFLC_0000474401-mRNA-1">
    <property type="protein sequence ID" value="OFLC_0000474401-mRNA-1"/>
    <property type="gene ID" value="OFLC_0000474401"/>
</dbReference>
<organism evidence="3">
    <name type="scientific">Onchocerca flexuosa</name>
    <dbReference type="NCBI Taxonomy" id="387005"/>
    <lineage>
        <taxon>Eukaryota</taxon>
        <taxon>Metazoa</taxon>
        <taxon>Ecdysozoa</taxon>
        <taxon>Nematoda</taxon>
        <taxon>Chromadorea</taxon>
        <taxon>Rhabditida</taxon>
        <taxon>Spirurina</taxon>
        <taxon>Spiruromorpha</taxon>
        <taxon>Filarioidea</taxon>
        <taxon>Onchocercidae</taxon>
        <taxon>Onchocerca</taxon>
    </lineage>
</organism>
<sequence>MFKDQRVSQPLIVMHCLLSSSDFPVLSLEMCIIEKIWQGYLRIRMISSIHCVKCTEKANIAFEGVIPVALVSL</sequence>
<dbReference type="AlphaFoldDB" id="A0A183HB83"/>
<reference evidence="3" key="1">
    <citation type="submission" date="2016-06" db="UniProtKB">
        <authorList>
            <consortium name="WormBaseParasite"/>
        </authorList>
    </citation>
    <scope>IDENTIFICATION</scope>
</reference>
<evidence type="ECO:0000313" key="2">
    <source>
        <dbReference type="Proteomes" id="UP000267606"/>
    </source>
</evidence>
<gene>
    <name evidence="1" type="ORF">OFLC_LOCUS4744</name>
</gene>